<keyword evidence="3" id="KW-1185">Reference proteome</keyword>
<comment type="caution">
    <text evidence="2">The sequence shown here is derived from an EMBL/GenBank/DDBJ whole genome shotgun (WGS) entry which is preliminary data.</text>
</comment>
<protein>
    <submittedName>
        <fullName evidence="2">Uncharacterized protein</fullName>
    </submittedName>
</protein>
<accession>A0A212C6T8</accession>
<feature type="compositionally biased region" description="Polar residues" evidence="1">
    <location>
        <begin position="360"/>
        <end position="369"/>
    </location>
</feature>
<gene>
    <name evidence="2" type="ORF">Celaphus_00017603</name>
</gene>
<feature type="region of interest" description="Disordered" evidence="1">
    <location>
        <begin position="36"/>
        <end position="104"/>
    </location>
</feature>
<name>A0A212C6T8_CEREH</name>
<dbReference type="InterPro" id="IPR015943">
    <property type="entry name" value="WD40/YVTN_repeat-like_dom_sf"/>
</dbReference>
<feature type="compositionally biased region" description="Basic and acidic residues" evidence="1">
    <location>
        <begin position="339"/>
        <end position="355"/>
    </location>
</feature>
<evidence type="ECO:0000313" key="3">
    <source>
        <dbReference type="Proteomes" id="UP000242450"/>
    </source>
</evidence>
<dbReference type="Proteomes" id="UP000242450">
    <property type="component" value="Chromosome 27"/>
</dbReference>
<sequence length="385" mass="42007">MHLGESGADRGQGLDGGDRGLLMFCTECLRLRLRSRPRGSLPVPPEHTLARLRSRQPLGGGSAVSSSSSSRSATWKSRECTEQAGASPRGHHNHAPPKAQPPNRKMLATANLPRWIREDNLAIAKSVVSHVQSVDAKCVHTACVFQYKAVLPWCCGRLSTKIWELEGKVTADELEQEAFRTSSRTEPPQGTSLAWSADGHTVRWLHRQPGASVKASQVTKTFASPEALGQLGAVTVTDTAASAAGSLRMSQVPRHLTSDPKVTDSDKRRRWGLLMEMEILEKSLWLRLEITWELAERRPGVGPSGAARSSTRLRGSRTMLGKALTLGQVNAWIARKAPSSRDGKLESEGRTEGGYHESLCSKTCSSEPSNQHHRRFSACPTVKCT</sequence>
<feature type="region of interest" description="Disordered" evidence="1">
    <location>
        <begin position="337"/>
        <end position="385"/>
    </location>
</feature>
<feature type="compositionally biased region" description="Low complexity" evidence="1">
    <location>
        <begin position="63"/>
        <end position="72"/>
    </location>
</feature>
<organism evidence="2 3">
    <name type="scientific">Cervus elaphus hippelaphus</name>
    <name type="common">European red deer</name>
    <dbReference type="NCBI Taxonomy" id="46360"/>
    <lineage>
        <taxon>Eukaryota</taxon>
        <taxon>Metazoa</taxon>
        <taxon>Chordata</taxon>
        <taxon>Craniata</taxon>
        <taxon>Vertebrata</taxon>
        <taxon>Euteleostomi</taxon>
        <taxon>Mammalia</taxon>
        <taxon>Eutheria</taxon>
        <taxon>Laurasiatheria</taxon>
        <taxon>Artiodactyla</taxon>
        <taxon>Ruminantia</taxon>
        <taxon>Pecora</taxon>
        <taxon>Cervidae</taxon>
        <taxon>Cervinae</taxon>
        <taxon>Cervus</taxon>
    </lineage>
</organism>
<dbReference type="Gene3D" id="2.130.10.10">
    <property type="entry name" value="YVTN repeat-like/Quinoprotein amine dehydrogenase"/>
    <property type="match status" value="1"/>
</dbReference>
<feature type="non-terminal residue" evidence="2">
    <location>
        <position position="385"/>
    </location>
</feature>
<proteinExistence type="predicted"/>
<dbReference type="AlphaFoldDB" id="A0A212C6T8"/>
<reference evidence="2 3" key="1">
    <citation type="journal article" date="2018" name="Mol. Genet. Genomics">
        <title>The red deer Cervus elaphus genome CerEla1.0: sequencing, annotating, genes, and chromosomes.</title>
        <authorList>
            <person name="Bana N.A."/>
            <person name="Nyiri A."/>
            <person name="Nagy J."/>
            <person name="Frank K."/>
            <person name="Nagy T."/>
            <person name="Steger V."/>
            <person name="Schiller M."/>
            <person name="Lakatos P."/>
            <person name="Sugar L."/>
            <person name="Horn P."/>
            <person name="Barta E."/>
            <person name="Orosz L."/>
        </authorList>
    </citation>
    <scope>NUCLEOTIDE SEQUENCE [LARGE SCALE GENOMIC DNA]</scope>
    <source>
        <strain evidence="2">Hungarian</strain>
    </source>
</reference>
<evidence type="ECO:0000256" key="1">
    <source>
        <dbReference type="SAM" id="MobiDB-lite"/>
    </source>
</evidence>
<dbReference type="EMBL" id="MKHE01000027">
    <property type="protein sequence ID" value="OWK01703.1"/>
    <property type="molecule type" value="Genomic_DNA"/>
</dbReference>
<evidence type="ECO:0000313" key="2">
    <source>
        <dbReference type="EMBL" id="OWK01703.1"/>
    </source>
</evidence>